<evidence type="ECO:0008006" key="7">
    <source>
        <dbReference type="Google" id="ProtNLM"/>
    </source>
</evidence>
<dbReference type="SUPFAM" id="SSF54928">
    <property type="entry name" value="RNA-binding domain, RBD"/>
    <property type="match status" value="1"/>
</dbReference>
<sequence length="247" mass="28723">MATNSFLKDMGASLSRPPPDSSAGRERERDRDRDRERRHHRSSSRSPRRRSRSRRHGHERDGGRRDYDYGRRDRSRTRRRRSRSASSRPRHGGRRSHERSDSRQRGRHTSEVVPLHLRPKKLRMWDLAPPGFENVSCMEAKASGAFPPPGQAAGSRSVASFNPSVMFEHTHRNENDRFRPSSRGEREFPSTAQRQARRLYVGNIPFDTDEGSIAEFFNDLMVRLNIAPSDELPVRNIQINHEKNYAF</sequence>
<dbReference type="Gene3D" id="3.30.70.330">
    <property type="match status" value="1"/>
</dbReference>
<dbReference type="GO" id="GO:0008380">
    <property type="term" value="P:RNA splicing"/>
    <property type="evidence" value="ECO:0007669"/>
    <property type="project" value="UniProtKB-KW"/>
</dbReference>
<feature type="non-terminal residue" evidence="5">
    <location>
        <position position="247"/>
    </location>
</feature>
<dbReference type="AlphaFoldDB" id="A0A9W8CV79"/>
<keyword evidence="3" id="KW-0508">mRNA splicing</keyword>
<accession>A0A9W8CV79</accession>
<evidence type="ECO:0000256" key="3">
    <source>
        <dbReference type="ARBA" id="ARBA00023187"/>
    </source>
</evidence>
<protein>
    <recommendedName>
        <fullName evidence="7">RRM domain-containing protein</fullName>
    </recommendedName>
</protein>
<feature type="compositionally biased region" description="Basic and acidic residues" evidence="4">
    <location>
        <begin position="58"/>
        <end position="72"/>
    </location>
</feature>
<gene>
    <name evidence="5" type="ORF">LPJ61_003868</name>
</gene>
<name>A0A9W8CV79_9FUNG</name>
<feature type="compositionally biased region" description="Basic and acidic residues" evidence="4">
    <location>
        <begin position="98"/>
        <end position="110"/>
    </location>
</feature>
<dbReference type="InterPro" id="IPR012677">
    <property type="entry name" value="Nucleotide-bd_a/b_plait_sf"/>
</dbReference>
<comment type="caution">
    <text evidence="5">The sequence shown here is derived from an EMBL/GenBank/DDBJ whole genome shotgun (WGS) entry which is preliminary data.</text>
</comment>
<organism evidence="5 6">
    <name type="scientific">Coemansia biformis</name>
    <dbReference type="NCBI Taxonomy" id="1286918"/>
    <lineage>
        <taxon>Eukaryota</taxon>
        <taxon>Fungi</taxon>
        <taxon>Fungi incertae sedis</taxon>
        <taxon>Zoopagomycota</taxon>
        <taxon>Kickxellomycotina</taxon>
        <taxon>Kickxellomycetes</taxon>
        <taxon>Kickxellales</taxon>
        <taxon>Kickxellaceae</taxon>
        <taxon>Coemansia</taxon>
    </lineage>
</organism>
<dbReference type="OrthoDB" id="10266058at2759"/>
<dbReference type="Proteomes" id="UP001143981">
    <property type="component" value="Unassembled WGS sequence"/>
</dbReference>
<feature type="compositionally biased region" description="Basic residues" evidence="4">
    <location>
        <begin position="73"/>
        <end position="97"/>
    </location>
</feature>
<evidence type="ECO:0000256" key="1">
    <source>
        <dbReference type="ARBA" id="ARBA00022664"/>
    </source>
</evidence>
<dbReference type="EMBL" id="JANBOI010000745">
    <property type="protein sequence ID" value="KAJ1728762.1"/>
    <property type="molecule type" value="Genomic_DNA"/>
</dbReference>
<dbReference type="GO" id="GO:0003723">
    <property type="term" value="F:RNA binding"/>
    <property type="evidence" value="ECO:0007669"/>
    <property type="project" value="UniProtKB-KW"/>
</dbReference>
<evidence type="ECO:0000313" key="5">
    <source>
        <dbReference type="EMBL" id="KAJ1728762.1"/>
    </source>
</evidence>
<keyword evidence="1" id="KW-0507">mRNA processing</keyword>
<evidence type="ECO:0000313" key="6">
    <source>
        <dbReference type="Proteomes" id="UP001143981"/>
    </source>
</evidence>
<reference evidence="5" key="1">
    <citation type="submission" date="2022-07" db="EMBL/GenBank/DDBJ databases">
        <title>Phylogenomic reconstructions and comparative analyses of Kickxellomycotina fungi.</title>
        <authorList>
            <person name="Reynolds N.K."/>
            <person name="Stajich J.E."/>
            <person name="Barry K."/>
            <person name="Grigoriev I.V."/>
            <person name="Crous P."/>
            <person name="Smith M.E."/>
        </authorList>
    </citation>
    <scope>NUCLEOTIDE SEQUENCE</scope>
    <source>
        <strain evidence="5">BCRC 34381</strain>
    </source>
</reference>
<feature type="region of interest" description="Disordered" evidence="4">
    <location>
        <begin position="174"/>
        <end position="193"/>
    </location>
</feature>
<evidence type="ECO:0000256" key="4">
    <source>
        <dbReference type="SAM" id="MobiDB-lite"/>
    </source>
</evidence>
<feature type="compositionally biased region" description="Basic and acidic residues" evidence="4">
    <location>
        <begin position="174"/>
        <end position="188"/>
    </location>
</feature>
<dbReference type="PANTHER" id="PTHR23139">
    <property type="entry name" value="RNA-BINDING PROTEIN"/>
    <property type="match status" value="1"/>
</dbReference>
<proteinExistence type="predicted"/>
<feature type="compositionally biased region" description="Basic and acidic residues" evidence="4">
    <location>
        <begin position="23"/>
        <end position="35"/>
    </location>
</feature>
<keyword evidence="2" id="KW-0694">RNA-binding</keyword>
<feature type="region of interest" description="Disordered" evidence="4">
    <location>
        <begin position="1"/>
        <end position="113"/>
    </location>
</feature>
<dbReference type="InterPro" id="IPR035979">
    <property type="entry name" value="RBD_domain_sf"/>
</dbReference>
<keyword evidence="6" id="KW-1185">Reference proteome</keyword>
<dbReference type="GO" id="GO:0006397">
    <property type="term" value="P:mRNA processing"/>
    <property type="evidence" value="ECO:0007669"/>
    <property type="project" value="UniProtKB-KW"/>
</dbReference>
<feature type="compositionally biased region" description="Basic residues" evidence="4">
    <location>
        <begin position="36"/>
        <end position="57"/>
    </location>
</feature>
<evidence type="ECO:0000256" key="2">
    <source>
        <dbReference type="ARBA" id="ARBA00022884"/>
    </source>
</evidence>